<keyword evidence="2" id="KW-0732">Signal</keyword>
<feature type="region of interest" description="Disordered" evidence="1">
    <location>
        <begin position="406"/>
        <end position="432"/>
    </location>
</feature>
<name>A0A336MSE7_CULSO</name>
<feature type="compositionally biased region" description="Basic and acidic residues" evidence="1">
    <location>
        <begin position="201"/>
        <end position="211"/>
    </location>
</feature>
<evidence type="ECO:0000256" key="1">
    <source>
        <dbReference type="SAM" id="MobiDB-lite"/>
    </source>
</evidence>
<evidence type="ECO:0000256" key="2">
    <source>
        <dbReference type="SAM" id="SignalP"/>
    </source>
</evidence>
<accession>A0A336MSE7</accession>
<reference evidence="3" key="1">
    <citation type="submission" date="2018-07" db="EMBL/GenBank/DDBJ databases">
        <authorList>
            <person name="Quirk P.G."/>
            <person name="Krulwich T.A."/>
        </authorList>
    </citation>
    <scope>NUCLEOTIDE SEQUENCE</scope>
</reference>
<organism evidence="3">
    <name type="scientific">Culicoides sonorensis</name>
    <name type="common">Biting midge</name>
    <dbReference type="NCBI Taxonomy" id="179676"/>
    <lineage>
        <taxon>Eukaryota</taxon>
        <taxon>Metazoa</taxon>
        <taxon>Ecdysozoa</taxon>
        <taxon>Arthropoda</taxon>
        <taxon>Hexapoda</taxon>
        <taxon>Insecta</taxon>
        <taxon>Pterygota</taxon>
        <taxon>Neoptera</taxon>
        <taxon>Endopterygota</taxon>
        <taxon>Diptera</taxon>
        <taxon>Nematocera</taxon>
        <taxon>Chironomoidea</taxon>
        <taxon>Ceratopogonidae</taxon>
        <taxon>Ceratopogoninae</taxon>
        <taxon>Culicoides</taxon>
        <taxon>Monoculicoides</taxon>
    </lineage>
</organism>
<dbReference type="AlphaFoldDB" id="A0A336MSE7"/>
<evidence type="ECO:0000313" key="3">
    <source>
        <dbReference type="EMBL" id="SSX32029.1"/>
    </source>
</evidence>
<dbReference type="EMBL" id="UFQT01001857">
    <property type="protein sequence ID" value="SSX32029.1"/>
    <property type="molecule type" value="Genomic_DNA"/>
</dbReference>
<proteinExistence type="predicted"/>
<feature type="compositionally biased region" description="Low complexity" evidence="1">
    <location>
        <begin position="302"/>
        <end position="324"/>
    </location>
</feature>
<feature type="compositionally biased region" description="Acidic residues" evidence="1">
    <location>
        <begin position="408"/>
        <end position="421"/>
    </location>
</feature>
<dbReference type="VEuPathDB" id="VectorBase:CSON004342"/>
<feature type="region of interest" description="Disordered" evidence="1">
    <location>
        <begin position="299"/>
        <end position="324"/>
    </location>
</feature>
<feature type="signal peptide" evidence="2">
    <location>
        <begin position="1"/>
        <end position="25"/>
    </location>
</feature>
<sequence length="525" mass="59489">MAWTDCYLMFLLVVTITNFTSFVSSHPVPKNDLISGDDFLSILLRGNQNEDLYSEIPPPTRISRYRRPYIKENAYNNDKESSIESLFLPLQHQDRENFRLDNDQEGENSKNIVVSQNSKETTSIEDKLYDSSTTVSIFSSSGEVTNDQRTLEEVTTKIPSSQSSSIETTTPLMKIITSVHVSSSVQEEVKVHSKRPKSKQSKSDDSMKSDSSHFHAIIAAPDVEESDILYSSIPRSRMQRKQDSTSPYQTIIHHDDQGTISFSSLNVPPKDQGSQKQRGSWWWYGWNYPHLSKTLSSTTENSVTSDETVTDESTTIKSTTTSSTEMITTTTMSNQDETSTVSIPIHETSTKRVILYDLNKIPYDKLNAPVEDSQTNDVHSVLGKFVPSCKQTHTKTFDEVSNSSMNEENIDDTQNENDEIETTTKSTSDEISNEKYKTETIHNENNNNNNYRSTEEDDDAKFGYVVEGRNYRKYRVEEKTSDGFIVGEYGVLSHNDGSLRGVRYTADSNINPRLIHDALMKFLSL</sequence>
<gene>
    <name evidence="3" type="primary">CSON004342</name>
</gene>
<protein>
    <submittedName>
        <fullName evidence="3">CSON004342 protein</fullName>
    </submittedName>
</protein>
<feature type="chain" id="PRO_5016375335" evidence="2">
    <location>
        <begin position="26"/>
        <end position="525"/>
    </location>
</feature>
<feature type="region of interest" description="Disordered" evidence="1">
    <location>
        <begin position="185"/>
        <end position="211"/>
    </location>
</feature>